<feature type="region of interest" description="Disordered" evidence="1">
    <location>
        <begin position="35"/>
        <end position="60"/>
    </location>
</feature>
<gene>
    <name evidence="2" type="ORF">EA658_10595</name>
</gene>
<evidence type="ECO:0000313" key="3">
    <source>
        <dbReference type="Proteomes" id="UP000293089"/>
    </source>
</evidence>
<name>A0ABY1WD55_9GAMM</name>
<sequence>MIKKKRRVALALMGLTVIVIYQYITREVDEKMAAENNSRQLPKSIPERDSTKAGLSTGSSHDRDIYKANASLAAKTVNLKFETQLLRNGSISYSQAYALLVSKDFAAHMQEIRRQSNGDLDASEMTEVYEKLINDACESQSSIELGTLACGLNMCAGSIRTYGPNGELLYPLVEATLTPPEGGRMYSMVETSVTEQEDVSEHRFVFSINPNSNSISGDNQRPAPDSKSLP</sequence>
<accession>A0ABY1WD55</accession>
<reference evidence="2 3" key="1">
    <citation type="submission" date="2019-02" db="EMBL/GenBank/DDBJ databases">
        <title>WGS of Pseudoxanthomonas species novum from clinical isolates.</title>
        <authorList>
            <person name="Bernier A.-M."/>
            <person name="Bernard K."/>
            <person name="Vachon A."/>
        </authorList>
    </citation>
    <scope>NUCLEOTIDE SEQUENCE [LARGE SCALE GENOMIC DNA]</scope>
    <source>
        <strain evidence="3">NML 170316</strain>
    </source>
</reference>
<feature type="compositionally biased region" description="Polar residues" evidence="1">
    <location>
        <begin position="208"/>
        <end position="219"/>
    </location>
</feature>
<dbReference type="Proteomes" id="UP000293089">
    <property type="component" value="Unassembled WGS sequence"/>
</dbReference>
<organism evidence="2 3">
    <name type="scientific">Pseudoxanthomonas winnipegensis</name>
    <dbReference type="NCBI Taxonomy" id="2480810"/>
    <lineage>
        <taxon>Bacteria</taxon>
        <taxon>Pseudomonadati</taxon>
        <taxon>Pseudomonadota</taxon>
        <taxon>Gammaproteobacteria</taxon>
        <taxon>Lysobacterales</taxon>
        <taxon>Lysobacteraceae</taxon>
        <taxon>Pseudoxanthomonas</taxon>
    </lineage>
</organism>
<evidence type="ECO:0000313" key="2">
    <source>
        <dbReference type="EMBL" id="TAA19306.1"/>
    </source>
</evidence>
<dbReference type="RefSeq" id="WP_130528521.1">
    <property type="nucleotide sequence ID" value="NZ_SHMD01000001.1"/>
</dbReference>
<dbReference type="EMBL" id="SHME01000003">
    <property type="protein sequence ID" value="TAA19306.1"/>
    <property type="molecule type" value="Genomic_DNA"/>
</dbReference>
<evidence type="ECO:0000256" key="1">
    <source>
        <dbReference type="SAM" id="MobiDB-lite"/>
    </source>
</evidence>
<comment type="caution">
    <text evidence="2">The sequence shown here is derived from an EMBL/GenBank/DDBJ whole genome shotgun (WGS) entry which is preliminary data.</text>
</comment>
<feature type="region of interest" description="Disordered" evidence="1">
    <location>
        <begin position="208"/>
        <end position="230"/>
    </location>
</feature>
<keyword evidence="3" id="KW-1185">Reference proteome</keyword>
<proteinExistence type="predicted"/>
<protein>
    <submittedName>
        <fullName evidence="2">Uncharacterized protein</fullName>
    </submittedName>
</protein>